<reference evidence="1" key="1">
    <citation type="submission" date="2021-01" db="EMBL/GenBank/DDBJ databases">
        <authorList>
            <consortium name="Genoscope - CEA"/>
            <person name="William W."/>
        </authorList>
    </citation>
    <scope>NUCLEOTIDE SEQUENCE</scope>
</reference>
<dbReference type="EMBL" id="HG994356">
    <property type="protein sequence ID" value="CAF2143247.1"/>
    <property type="molecule type" value="Genomic_DNA"/>
</dbReference>
<dbReference type="Proteomes" id="UP001295469">
    <property type="component" value="Chromosome A02"/>
</dbReference>
<name>A0A816X6P5_BRANA</name>
<organism evidence="1">
    <name type="scientific">Brassica napus</name>
    <name type="common">Rape</name>
    <dbReference type="NCBI Taxonomy" id="3708"/>
    <lineage>
        <taxon>Eukaryota</taxon>
        <taxon>Viridiplantae</taxon>
        <taxon>Streptophyta</taxon>
        <taxon>Embryophyta</taxon>
        <taxon>Tracheophyta</taxon>
        <taxon>Spermatophyta</taxon>
        <taxon>Magnoliopsida</taxon>
        <taxon>eudicotyledons</taxon>
        <taxon>Gunneridae</taxon>
        <taxon>Pentapetalae</taxon>
        <taxon>rosids</taxon>
        <taxon>malvids</taxon>
        <taxon>Brassicales</taxon>
        <taxon>Brassicaceae</taxon>
        <taxon>Brassiceae</taxon>
        <taxon>Brassica</taxon>
    </lineage>
</organism>
<sequence>MSRLLAKKKKHRPPFALSFKVFNRVRSAASQDEEQVHLSLVAVTSSSPAATFVDTSCWL</sequence>
<proteinExistence type="predicted"/>
<dbReference type="AlphaFoldDB" id="A0A816X6P5"/>
<evidence type="ECO:0000313" key="1">
    <source>
        <dbReference type="EMBL" id="CAF2143247.1"/>
    </source>
</evidence>
<protein>
    <submittedName>
        <fullName evidence="1">(rape) hypothetical protein</fullName>
    </submittedName>
</protein>
<gene>
    <name evidence="1" type="ORF">DARMORV10_A02P33700.1</name>
</gene>
<accession>A0A816X6P5</accession>